<gene>
    <name evidence="2" type="ORF">RBWH47_02848</name>
</gene>
<comment type="caution">
    <text evidence="2">The sequence shown here is derived from an EMBL/GenBank/DDBJ whole genome shotgun (WGS) entry which is preliminary data.</text>
</comment>
<dbReference type="EMBL" id="AFAR01000106">
    <property type="protein sequence ID" value="EGF28190.1"/>
    <property type="molecule type" value="Genomic_DNA"/>
</dbReference>
<accession>F2AQ54</accession>
<feature type="domain" description="YdhG-like" evidence="1">
    <location>
        <begin position="19"/>
        <end position="132"/>
    </location>
</feature>
<protein>
    <submittedName>
        <fullName evidence="2">Protein containing DUF1801</fullName>
    </submittedName>
</protein>
<dbReference type="InterPro" id="IPR014922">
    <property type="entry name" value="YdhG-like"/>
</dbReference>
<dbReference type="Gene3D" id="3.90.1150.200">
    <property type="match status" value="1"/>
</dbReference>
<evidence type="ECO:0000313" key="3">
    <source>
        <dbReference type="Proteomes" id="UP000006222"/>
    </source>
</evidence>
<dbReference type="PATRIC" id="fig|991778.3.peg.1931"/>
<name>F2AQ54_RHOBT</name>
<evidence type="ECO:0000259" key="1">
    <source>
        <dbReference type="Pfam" id="PF08818"/>
    </source>
</evidence>
<dbReference type="Proteomes" id="UP000006222">
    <property type="component" value="Unassembled WGS sequence"/>
</dbReference>
<dbReference type="SUPFAM" id="SSF159888">
    <property type="entry name" value="YdhG-like"/>
    <property type="match status" value="1"/>
</dbReference>
<reference evidence="2 3" key="1">
    <citation type="journal article" date="2013" name="Mar. Genomics">
        <title>Expression of sulfatases in Rhodopirellula baltica and the diversity of sulfatases in the genus Rhodopirellula.</title>
        <authorList>
            <person name="Wegner C.E."/>
            <person name="Richter-Heitmann T."/>
            <person name="Klindworth A."/>
            <person name="Klockow C."/>
            <person name="Richter M."/>
            <person name="Achstetter T."/>
            <person name="Glockner F.O."/>
            <person name="Harder J."/>
        </authorList>
    </citation>
    <scope>NUCLEOTIDE SEQUENCE [LARGE SCALE GENOMIC DNA]</scope>
    <source>
        <strain evidence="2 3">WH47</strain>
    </source>
</reference>
<sequence length="150" mass="16962">MQSEAKTVEQYLAELPADRRVMLEDVRKMILANINEGFEEGMQYGMIGYYVPHSIFPAGYHCKPSEPLPFLSLASQKNYCSLYAMSLYSDTESLTAFQSAWKATGKKLNMGKSCIRFKKLDDLALDLIADHLRGITVDAYVDSYIQAIKK</sequence>
<organism evidence="2 3">
    <name type="scientific">Rhodopirellula baltica WH47</name>
    <dbReference type="NCBI Taxonomy" id="991778"/>
    <lineage>
        <taxon>Bacteria</taxon>
        <taxon>Pseudomonadati</taxon>
        <taxon>Planctomycetota</taxon>
        <taxon>Planctomycetia</taxon>
        <taxon>Pirellulales</taxon>
        <taxon>Pirellulaceae</taxon>
        <taxon>Rhodopirellula</taxon>
    </lineage>
</organism>
<proteinExistence type="predicted"/>
<evidence type="ECO:0000313" key="2">
    <source>
        <dbReference type="EMBL" id="EGF28190.1"/>
    </source>
</evidence>
<dbReference type="AlphaFoldDB" id="F2AQ54"/>
<dbReference type="Pfam" id="PF08818">
    <property type="entry name" value="DUF1801"/>
    <property type="match status" value="1"/>
</dbReference>